<organism evidence="1 2">
    <name type="scientific">Bradyrhizobium sediminis</name>
    <dbReference type="NCBI Taxonomy" id="2840469"/>
    <lineage>
        <taxon>Bacteria</taxon>
        <taxon>Pseudomonadati</taxon>
        <taxon>Pseudomonadota</taxon>
        <taxon>Alphaproteobacteria</taxon>
        <taxon>Hyphomicrobiales</taxon>
        <taxon>Nitrobacteraceae</taxon>
        <taxon>Bradyrhizobium</taxon>
    </lineage>
</organism>
<dbReference type="EMBL" id="CP076136">
    <property type="protein sequence ID" value="QWG24153.1"/>
    <property type="molecule type" value="Genomic_DNA"/>
</dbReference>
<dbReference type="AlphaFoldDB" id="A0A975NZ94"/>
<protein>
    <submittedName>
        <fullName evidence="1">Uncharacterized protein</fullName>
    </submittedName>
</protein>
<reference evidence="1 2" key="1">
    <citation type="submission" date="2021-06" db="EMBL/GenBank/DDBJ databases">
        <title>Bradyrhizobium sp. S2-11-4 Genome sequencing.</title>
        <authorList>
            <person name="Jin L."/>
        </authorList>
    </citation>
    <scope>NUCLEOTIDE SEQUENCE [LARGE SCALE GENOMIC DNA]</scope>
    <source>
        <strain evidence="1 2">S2-11-4</strain>
    </source>
</reference>
<sequence>MDVNPRANGFNYGVGWGSSAKPPIYYQAQKIAELLNAEANSATHTAWALEMAIRTVRLAETDIEKKQSVAALSVEVAKHRKGIEHTQTGDVQCDLHLRKANFLAGQAQIAAHDKMVQRLAPFVWLEDEQLDVASFAETVAKRLTDWATSERERRRAVCPEGFEHLVA</sequence>
<name>A0A975NZ94_9BRAD</name>
<gene>
    <name evidence="1" type="ORF">KMZ93_04280</name>
</gene>
<evidence type="ECO:0000313" key="2">
    <source>
        <dbReference type="Proteomes" id="UP000676951"/>
    </source>
</evidence>
<proteinExistence type="predicted"/>
<accession>A0A975NZ94</accession>
<dbReference type="RefSeq" id="WP_215604900.1">
    <property type="nucleotide sequence ID" value="NZ_CP076136.1"/>
</dbReference>
<keyword evidence="2" id="KW-1185">Reference proteome</keyword>
<evidence type="ECO:0000313" key="1">
    <source>
        <dbReference type="EMBL" id="QWG24153.1"/>
    </source>
</evidence>
<dbReference type="Proteomes" id="UP000676951">
    <property type="component" value="Chromosome"/>
</dbReference>